<sequence>MGDASKTLQLIAGFNSPGKILKPFDKRKKQYVTVDVISFLEKGKIENVEKFKGNDTFTDQYDRYIYIPITNEQGQAMYRKAEML</sequence>
<protein>
    <submittedName>
        <fullName evidence="1">Uncharacterized protein</fullName>
    </submittedName>
</protein>
<dbReference type="RefSeq" id="WP_003519621.1">
    <property type="nucleotide sequence ID" value="NZ_CP013828.1"/>
</dbReference>
<organism evidence="1 2">
    <name type="scientific">Acetivibrio thermocellus AD2</name>
    <dbReference type="NCBI Taxonomy" id="1138384"/>
    <lineage>
        <taxon>Bacteria</taxon>
        <taxon>Bacillati</taxon>
        <taxon>Bacillota</taxon>
        <taxon>Clostridia</taxon>
        <taxon>Eubacteriales</taxon>
        <taxon>Oscillospiraceae</taxon>
        <taxon>Acetivibrio</taxon>
    </lineage>
</organism>
<comment type="caution">
    <text evidence="1">The sequence shown here is derived from an EMBL/GenBank/DDBJ whole genome shotgun (WGS) entry which is preliminary data.</text>
</comment>
<dbReference type="Proteomes" id="UP000223596">
    <property type="component" value="Unassembled WGS sequence"/>
</dbReference>
<name>A0AB36TGU2_ACETH</name>
<dbReference type="AlphaFoldDB" id="A0AB36TGU2"/>
<accession>A0AB36TGU2</accession>
<evidence type="ECO:0000313" key="1">
    <source>
        <dbReference type="EMBL" id="PFH02065.1"/>
    </source>
</evidence>
<dbReference type="EMBL" id="PDBW01000001">
    <property type="protein sequence ID" value="PFH02065.1"/>
    <property type="molecule type" value="Genomic_DNA"/>
</dbReference>
<evidence type="ECO:0000313" key="2">
    <source>
        <dbReference type="Proteomes" id="UP000223596"/>
    </source>
</evidence>
<reference evidence="1 2" key="1">
    <citation type="submission" date="2017-09" db="EMBL/GenBank/DDBJ databases">
        <title>Evaluation of Pacific Biosciences Sequencing Technology to Finishing C. thermocellum Genome Sequences.</title>
        <authorList>
            <person name="Brown S."/>
        </authorList>
    </citation>
    <scope>NUCLEOTIDE SEQUENCE [LARGE SCALE GENOMIC DNA]</scope>
    <source>
        <strain evidence="1 2">AD2</strain>
    </source>
</reference>
<proteinExistence type="predicted"/>
<gene>
    <name evidence="1" type="ORF">M972_11827</name>
</gene>